<organism evidence="2 3">
    <name type="scientific">Mycena maculata</name>
    <dbReference type="NCBI Taxonomy" id="230809"/>
    <lineage>
        <taxon>Eukaryota</taxon>
        <taxon>Fungi</taxon>
        <taxon>Dikarya</taxon>
        <taxon>Basidiomycota</taxon>
        <taxon>Agaricomycotina</taxon>
        <taxon>Agaricomycetes</taxon>
        <taxon>Agaricomycetidae</taxon>
        <taxon>Agaricales</taxon>
        <taxon>Marasmiineae</taxon>
        <taxon>Mycenaceae</taxon>
        <taxon>Mycena</taxon>
    </lineage>
</organism>
<proteinExistence type="predicted"/>
<feature type="region of interest" description="Disordered" evidence="1">
    <location>
        <begin position="73"/>
        <end position="119"/>
    </location>
</feature>
<evidence type="ECO:0000256" key="1">
    <source>
        <dbReference type="SAM" id="MobiDB-lite"/>
    </source>
</evidence>
<evidence type="ECO:0000313" key="3">
    <source>
        <dbReference type="Proteomes" id="UP001215280"/>
    </source>
</evidence>
<gene>
    <name evidence="2" type="ORF">DFH07DRAFT_969369</name>
</gene>
<dbReference type="AlphaFoldDB" id="A0AAD7MRT7"/>
<comment type="caution">
    <text evidence="2">The sequence shown here is derived from an EMBL/GenBank/DDBJ whole genome shotgun (WGS) entry which is preliminary data.</text>
</comment>
<sequence>MATVDISRGQGTNVGDGCNGGFPNKNTLGLCQKCHSLETAKDEEERTRLDNIPQCLECGTLGKHIKNNKCGSCSRKETDEATQRNASQAKNAAIIARPGAWTIRNQQPPRATNRGGPEE</sequence>
<evidence type="ECO:0000313" key="2">
    <source>
        <dbReference type="EMBL" id="KAJ7729852.1"/>
    </source>
</evidence>
<keyword evidence="3" id="KW-1185">Reference proteome</keyword>
<reference evidence="2" key="1">
    <citation type="submission" date="2023-03" db="EMBL/GenBank/DDBJ databases">
        <title>Massive genome expansion in bonnet fungi (Mycena s.s.) driven by repeated elements and novel gene families across ecological guilds.</title>
        <authorList>
            <consortium name="Lawrence Berkeley National Laboratory"/>
            <person name="Harder C.B."/>
            <person name="Miyauchi S."/>
            <person name="Viragh M."/>
            <person name="Kuo A."/>
            <person name="Thoen E."/>
            <person name="Andreopoulos B."/>
            <person name="Lu D."/>
            <person name="Skrede I."/>
            <person name="Drula E."/>
            <person name="Henrissat B."/>
            <person name="Morin E."/>
            <person name="Kohler A."/>
            <person name="Barry K."/>
            <person name="LaButti K."/>
            <person name="Morin E."/>
            <person name="Salamov A."/>
            <person name="Lipzen A."/>
            <person name="Mereny Z."/>
            <person name="Hegedus B."/>
            <person name="Baldrian P."/>
            <person name="Stursova M."/>
            <person name="Weitz H."/>
            <person name="Taylor A."/>
            <person name="Grigoriev I.V."/>
            <person name="Nagy L.G."/>
            <person name="Martin F."/>
            <person name="Kauserud H."/>
        </authorList>
    </citation>
    <scope>NUCLEOTIDE SEQUENCE</scope>
    <source>
        <strain evidence="2">CBHHK188m</strain>
    </source>
</reference>
<dbReference type="EMBL" id="JARJLG010000195">
    <property type="protein sequence ID" value="KAJ7729852.1"/>
    <property type="molecule type" value="Genomic_DNA"/>
</dbReference>
<dbReference type="Proteomes" id="UP001215280">
    <property type="component" value="Unassembled WGS sequence"/>
</dbReference>
<accession>A0AAD7MRT7</accession>
<protein>
    <submittedName>
        <fullName evidence="2">Uncharacterized protein</fullName>
    </submittedName>
</protein>
<name>A0AAD7MRT7_9AGAR</name>